<dbReference type="InterPro" id="IPR036249">
    <property type="entry name" value="Thioredoxin-like_sf"/>
</dbReference>
<dbReference type="PANTHER" id="PTHR45672:SF3">
    <property type="entry name" value="THIOREDOXIN DOMAIN-CONTAINING PROTEIN 5"/>
    <property type="match status" value="1"/>
</dbReference>
<name>A0A8J2WUZ7_ZYGB2</name>
<proteinExistence type="inferred from homology"/>
<feature type="domain" description="Thioredoxin" evidence="5">
    <location>
        <begin position="16"/>
        <end position="170"/>
    </location>
</feature>
<dbReference type="GO" id="GO:0003756">
    <property type="term" value="F:protein disulfide isomerase activity"/>
    <property type="evidence" value="ECO:0007669"/>
    <property type="project" value="TreeGrafter"/>
</dbReference>
<dbReference type="EMBL" id="HG316454">
    <property type="protein sequence ID" value="CDF87629.1"/>
    <property type="molecule type" value="Genomic_DNA"/>
</dbReference>
<dbReference type="Gene3D" id="3.40.30.10">
    <property type="entry name" value="Glutaredoxin"/>
    <property type="match status" value="1"/>
</dbReference>
<dbReference type="CDD" id="cd02961">
    <property type="entry name" value="PDI_a_family"/>
    <property type="match status" value="1"/>
</dbReference>
<dbReference type="PANTHER" id="PTHR45672">
    <property type="entry name" value="PROTEIN DISULFIDE-ISOMERASE C17H9.14C-RELATED"/>
    <property type="match status" value="1"/>
</dbReference>
<dbReference type="InterPro" id="IPR013766">
    <property type="entry name" value="Thioredoxin_domain"/>
</dbReference>
<evidence type="ECO:0000313" key="7">
    <source>
        <dbReference type="Proteomes" id="UP000019375"/>
    </source>
</evidence>
<dbReference type="InterPro" id="IPR051063">
    <property type="entry name" value="PDI"/>
</dbReference>
<comment type="similarity">
    <text evidence="1">Belongs to the protein disulfide isomerase family.</text>
</comment>
<dbReference type="OrthoDB" id="10264505at2759"/>
<keyword evidence="7" id="KW-1185">Reference proteome</keyword>
<evidence type="ECO:0000256" key="3">
    <source>
        <dbReference type="SAM" id="MobiDB-lite"/>
    </source>
</evidence>
<evidence type="ECO:0000256" key="2">
    <source>
        <dbReference type="ARBA" id="ARBA00022729"/>
    </source>
</evidence>
<feature type="signal peptide" evidence="4">
    <location>
        <begin position="1"/>
        <end position="22"/>
    </location>
</feature>
<gene>
    <name evidence="6" type="ORF">BN860_10792g</name>
</gene>
<keyword evidence="2 4" id="KW-0732">Signal</keyword>
<protein>
    <recommendedName>
        <fullName evidence="5">Thioredoxin domain-containing protein</fullName>
    </recommendedName>
</protein>
<dbReference type="Proteomes" id="UP000019375">
    <property type="component" value="Unassembled WGS sequence"/>
</dbReference>
<feature type="chain" id="PRO_5035315931" description="Thioredoxin domain-containing protein" evidence="4">
    <location>
        <begin position="23"/>
        <end position="267"/>
    </location>
</feature>
<dbReference type="PROSITE" id="PS51352">
    <property type="entry name" value="THIOREDOXIN_2"/>
    <property type="match status" value="1"/>
</dbReference>
<accession>A0A8J2WUZ7</accession>
<dbReference type="AlphaFoldDB" id="A0A8J2WUZ7"/>
<organism evidence="6 7">
    <name type="scientific">Zygosaccharomyces bailii (strain CLIB 213 / ATCC 58445 / CBS 680 / BCRC 21525 / NBRC 1098 / NCYC 1416 / NRRL Y-2227)</name>
    <dbReference type="NCBI Taxonomy" id="1333698"/>
    <lineage>
        <taxon>Eukaryota</taxon>
        <taxon>Fungi</taxon>
        <taxon>Dikarya</taxon>
        <taxon>Ascomycota</taxon>
        <taxon>Saccharomycotina</taxon>
        <taxon>Saccharomycetes</taxon>
        <taxon>Saccharomycetales</taxon>
        <taxon>Saccharomycetaceae</taxon>
        <taxon>Zygosaccharomyces</taxon>
    </lineage>
</organism>
<dbReference type="GO" id="GO:0006457">
    <property type="term" value="P:protein folding"/>
    <property type="evidence" value="ECO:0007669"/>
    <property type="project" value="TreeGrafter"/>
</dbReference>
<evidence type="ECO:0000259" key="5">
    <source>
        <dbReference type="PROSITE" id="PS51352"/>
    </source>
</evidence>
<evidence type="ECO:0000313" key="6">
    <source>
        <dbReference type="EMBL" id="CDF87629.1"/>
    </source>
</evidence>
<feature type="region of interest" description="Disordered" evidence="3">
    <location>
        <begin position="246"/>
        <end position="267"/>
    </location>
</feature>
<dbReference type="Pfam" id="PF00085">
    <property type="entry name" value="Thioredoxin"/>
    <property type="match status" value="1"/>
</dbReference>
<reference evidence="7" key="1">
    <citation type="journal article" date="2013" name="Genome Announc.">
        <title>Genome sequence of the food spoilage yeast Zygosaccharomyces bailii CLIB 213(T).</title>
        <authorList>
            <person name="Galeote V."/>
            <person name="Bigey F."/>
            <person name="Devillers H."/>
            <person name="Neuveglise C."/>
            <person name="Dequin S."/>
        </authorList>
    </citation>
    <scope>NUCLEOTIDE SEQUENCE [LARGE SCALE GENOMIC DNA]</scope>
    <source>
        <strain evidence="7">CLIB 213 / ATCC 58445 / CBS 680 / CCRC 21525 / NBRC 1098 / NCYC 1416 / NRRL Y-2227</strain>
    </source>
</reference>
<evidence type="ECO:0000256" key="1">
    <source>
        <dbReference type="ARBA" id="ARBA00006347"/>
    </source>
</evidence>
<dbReference type="GO" id="GO:0005783">
    <property type="term" value="C:endoplasmic reticulum"/>
    <property type="evidence" value="ECO:0007669"/>
    <property type="project" value="TreeGrafter"/>
</dbReference>
<sequence length="267" mass="31205">MKFQSLVHLLLCASAALGSSKSKKVDLLWSVDEYYDQVNSVDSYTMLEYTTSWCHHCKELKPVFDELMLSYEGDDSKPSIRFMDVSCELFGSQVCHGLRAFPHISFIVPRDEPLEVHVDYAAMPFAKRWWKRLVHRLQDPKWQLDEDRVFVYDGDRDVESMRNFIETIKGKDKQRRLALRVLDPAHTCEGEDDVQLCEEGKGFVAELDESQLDREISKLEKLIENNSDEQLGPVKFKLQIVEQLQSKKEKEEKEKKRKAKMSEHDEL</sequence>
<evidence type="ECO:0000256" key="4">
    <source>
        <dbReference type="SAM" id="SignalP"/>
    </source>
</evidence>
<dbReference type="SUPFAM" id="SSF52833">
    <property type="entry name" value="Thioredoxin-like"/>
    <property type="match status" value="1"/>
</dbReference>